<sequence>MSHLETPHRVAPPRAPSPKLQILALSGGGYRGLFTAKVLANLEEKAGCPLNQVFDVIAGTSIGGILACGIAQGIEAEAMAKGIQDEGLNIFPKSVFTSGKRIFTGAYDPKPLRNAIVSILGEDNANLPFNEIAAALLITTVSQTSARPVIFKSKGLAESDADITQTIDIAMSTSAAPTYFPAHRIEKTNLIDGGLVANAPDLVALTETLRHKTRSLNDIHLLSIGTASVKIDDQANPIKHSGVLGWLTRRGLVDLTLTVSERLALQQTETLLGDKLLRIDATPSAKQSKVLALDRADQKATDTLIQLATEATASAWASYGHRLTALLSHSVIP</sequence>
<dbReference type="CDD" id="cd07199">
    <property type="entry name" value="Pat17_PNPLA8_PNPLA9_like"/>
    <property type="match status" value="1"/>
</dbReference>
<feature type="active site" description="Proton acceptor" evidence="3">
    <location>
        <position position="192"/>
    </location>
</feature>
<reference evidence="5" key="1">
    <citation type="journal article" date="2011" name="ISME J.">
        <title>The endosymbionts of the deep-sea tubeworms Riftia pachyptila and Tevnia jerichonana share an identical physiology as revealed by proteogenomic analyses.</title>
        <authorList>
            <person name="Gardebrecht A."/>
            <person name="Markert S."/>
            <person name="Felbeck H."/>
            <person name="Thuermer A."/>
            <person name="Albrecht D."/>
            <person name="Wollherr A."/>
            <person name="Kabisch J."/>
            <person name="Lehmann R."/>
            <person name="Daniel R."/>
            <person name="Liesegang H."/>
            <person name="Hecker M."/>
            <person name="Sievert S.M."/>
            <person name="Schweder T."/>
        </authorList>
    </citation>
    <scope>NUCLEOTIDE SEQUENCE [LARGE SCALE GENOMIC DNA]</scope>
</reference>
<keyword evidence="2 3" id="KW-0443">Lipid metabolism</keyword>
<organism evidence="5 6">
    <name type="scientific">endosymbiont of Riftia pachyptila</name>
    <name type="common">vent Ph05</name>
    <dbReference type="NCBI Taxonomy" id="1048808"/>
    <lineage>
        <taxon>Bacteria</taxon>
        <taxon>Pseudomonadati</taxon>
        <taxon>Pseudomonadota</taxon>
        <taxon>Gammaproteobacteria</taxon>
        <taxon>sulfur-oxidizing symbionts</taxon>
    </lineage>
</organism>
<evidence type="ECO:0000313" key="5">
    <source>
        <dbReference type="EMBL" id="EGV51937.1"/>
    </source>
</evidence>
<evidence type="ECO:0000313" key="6">
    <source>
        <dbReference type="Proteomes" id="UP000004491"/>
    </source>
</evidence>
<dbReference type="InterPro" id="IPR016035">
    <property type="entry name" value="Acyl_Trfase/lysoPLipase"/>
</dbReference>
<dbReference type="GO" id="GO:0016042">
    <property type="term" value="P:lipid catabolic process"/>
    <property type="evidence" value="ECO:0007669"/>
    <property type="project" value="UniProtKB-UniRule"/>
</dbReference>
<evidence type="ECO:0000259" key="4">
    <source>
        <dbReference type="PROSITE" id="PS51635"/>
    </source>
</evidence>
<dbReference type="Proteomes" id="UP000004491">
    <property type="component" value="Unassembled WGS sequence"/>
</dbReference>
<dbReference type="InterPro" id="IPR002641">
    <property type="entry name" value="PNPLA_dom"/>
</dbReference>
<proteinExistence type="inferred from homology"/>
<dbReference type="NCBIfam" id="NF041079">
    <property type="entry name" value="CBASS_lipase"/>
    <property type="match status" value="1"/>
</dbReference>
<comment type="similarity">
    <text evidence="1">Belongs to the patatin family.</text>
</comment>
<dbReference type="PANTHER" id="PTHR32176">
    <property type="entry name" value="XYLOSE ISOMERASE"/>
    <property type="match status" value="1"/>
</dbReference>
<dbReference type="Pfam" id="PF01734">
    <property type="entry name" value="Patatin"/>
    <property type="match status" value="1"/>
</dbReference>
<keyword evidence="3" id="KW-0378">Hydrolase</keyword>
<evidence type="ECO:0000256" key="3">
    <source>
        <dbReference type="PROSITE-ProRule" id="PRU01161"/>
    </source>
</evidence>
<feature type="active site" description="Nucleophile" evidence="3">
    <location>
        <position position="61"/>
    </location>
</feature>
<feature type="short sequence motif" description="DGA/G" evidence="3">
    <location>
        <begin position="192"/>
        <end position="194"/>
    </location>
</feature>
<comment type="caution">
    <text evidence="5">The sequence shown here is derived from an EMBL/GenBank/DDBJ whole genome shotgun (WGS) entry which is preliminary data.</text>
</comment>
<keyword evidence="6" id="KW-1185">Reference proteome</keyword>
<dbReference type="GO" id="GO:0016787">
    <property type="term" value="F:hydrolase activity"/>
    <property type="evidence" value="ECO:0007669"/>
    <property type="project" value="UniProtKB-UniRule"/>
</dbReference>
<dbReference type="PATRIC" id="fig|1048808.3.peg.1044"/>
<protein>
    <submittedName>
        <fullName evidence="5">Patatin-like phospholipase A2</fullName>
    </submittedName>
</protein>
<dbReference type="RefSeq" id="WP_005960071.1">
    <property type="nucleotide sequence ID" value="NZ_AFOC01000021.1"/>
</dbReference>
<dbReference type="PANTHER" id="PTHR32176:SF92">
    <property type="entry name" value="XYLOSE ISOMERASE"/>
    <property type="match status" value="1"/>
</dbReference>
<feature type="short sequence motif" description="GXGXXG" evidence="3">
    <location>
        <begin position="27"/>
        <end position="32"/>
    </location>
</feature>
<name>G2DBS4_9GAMM</name>
<dbReference type="SUPFAM" id="SSF52151">
    <property type="entry name" value="FabD/lysophospholipase-like"/>
    <property type="match status" value="1"/>
</dbReference>
<dbReference type="AlphaFoldDB" id="G2DBS4"/>
<dbReference type="PROSITE" id="PS51635">
    <property type="entry name" value="PNPLA"/>
    <property type="match status" value="1"/>
</dbReference>
<gene>
    <name evidence="5" type="ORF">Rifp1Sym_au00170</name>
</gene>
<accession>G2DBS4</accession>
<dbReference type="Gene3D" id="3.40.1090.10">
    <property type="entry name" value="Cytosolic phospholipase A2 catalytic domain"/>
    <property type="match status" value="1"/>
</dbReference>
<feature type="domain" description="PNPLA" evidence="4">
    <location>
        <begin position="23"/>
        <end position="205"/>
    </location>
</feature>
<evidence type="ECO:0000256" key="1">
    <source>
        <dbReference type="ARBA" id="ARBA00010240"/>
    </source>
</evidence>
<feature type="short sequence motif" description="GXSXG" evidence="3">
    <location>
        <begin position="59"/>
        <end position="63"/>
    </location>
</feature>
<keyword evidence="3" id="KW-0442">Lipid degradation</keyword>
<dbReference type="EMBL" id="AFOC01000021">
    <property type="protein sequence ID" value="EGV51937.1"/>
    <property type="molecule type" value="Genomic_DNA"/>
</dbReference>
<evidence type="ECO:0000256" key="2">
    <source>
        <dbReference type="ARBA" id="ARBA00023098"/>
    </source>
</evidence>